<dbReference type="InterPro" id="IPR050400">
    <property type="entry name" value="Bact_Cytoskel_RodZ"/>
</dbReference>
<protein>
    <submittedName>
        <fullName evidence="4">Helix-turn-helix domain-containing protein</fullName>
    </submittedName>
</protein>
<dbReference type="Pfam" id="PF13413">
    <property type="entry name" value="HTH_25"/>
    <property type="match status" value="1"/>
</dbReference>
<organism evidence="4 5">
    <name type="scientific">Fictibacillus iocasae</name>
    <dbReference type="NCBI Taxonomy" id="2715437"/>
    <lineage>
        <taxon>Bacteria</taxon>
        <taxon>Bacillati</taxon>
        <taxon>Bacillota</taxon>
        <taxon>Bacilli</taxon>
        <taxon>Bacillales</taxon>
        <taxon>Fictibacillaceae</taxon>
        <taxon>Fictibacillus</taxon>
    </lineage>
</organism>
<sequence>MTELGMFLKGKREERNLTLEELQTATKIQKRYLAAIEEGNYSILPGPFYARAFIKNYCEAVGLDYEAVFAEYEKDIPKAAREPEEFTPRSERPRTVGADKESAVRKYVPMLVIAGVVLIVIMGVYMLIQNLGGDQVEEKKKSESLIETDKDVKKGDKQKEEKTKEETAPKEPEPEKPDMSLVKKETEGNMTAYELSGTDVLDIGFALSGPSYVDIKDASGKFLLTKQFKNGETYTFKAEGQKEILLNIGAAHTTKLTLNGVPFTYPVAPLEKVHQKILIRFVQ</sequence>
<keyword evidence="2" id="KW-1133">Transmembrane helix</keyword>
<dbReference type="EMBL" id="JBHTCP010000016">
    <property type="protein sequence ID" value="MFC7372240.1"/>
    <property type="molecule type" value="Genomic_DNA"/>
</dbReference>
<comment type="caution">
    <text evidence="4">The sequence shown here is derived from an EMBL/GenBank/DDBJ whole genome shotgun (WGS) entry which is preliminary data.</text>
</comment>
<dbReference type="SMART" id="SM00530">
    <property type="entry name" value="HTH_XRE"/>
    <property type="match status" value="1"/>
</dbReference>
<dbReference type="InterPro" id="IPR010982">
    <property type="entry name" value="Lambda_DNA-bd_dom_sf"/>
</dbReference>
<dbReference type="Proteomes" id="UP001596549">
    <property type="component" value="Unassembled WGS sequence"/>
</dbReference>
<dbReference type="PANTHER" id="PTHR34475:SF1">
    <property type="entry name" value="CYTOSKELETON PROTEIN RODZ"/>
    <property type="match status" value="1"/>
</dbReference>
<dbReference type="RefSeq" id="WP_379749604.1">
    <property type="nucleotide sequence ID" value="NZ_JBHTCP010000016.1"/>
</dbReference>
<feature type="domain" description="HTH cro/C1-type" evidence="3">
    <location>
        <begin position="8"/>
        <end position="43"/>
    </location>
</feature>
<dbReference type="PROSITE" id="PS50943">
    <property type="entry name" value="HTH_CROC1"/>
    <property type="match status" value="1"/>
</dbReference>
<name>A0ABW2NSD9_9BACL</name>
<keyword evidence="2" id="KW-0812">Transmembrane</keyword>
<dbReference type="PANTHER" id="PTHR34475">
    <property type="match status" value="1"/>
</dbReference>
<proteinExistence type="predicted"/>
<reference evidence="5" key="1">
    <citation type="journal article" date="2019" name="Int. J. Syst. Evol. Microbiol.">
        <title>The Global Catalogue of Microorganisms (GCM) 10K type strain sequencing project: providing services to taxonomists for standard genome sequencing and annotation.</title>
        <authorList>
            <consortium name="The Broad Institute Genomics Platform"/>
            <consortium name="The Broad Institute Genome Sequencing Center for Infectious Disease"/>
            <person name="Wu L."/>
            <person name="Ma J."/>
        </authorList>
    </citation>
    <scope>NUCLEOTIDE SEQUENCE [LARGE SCALE GENOMIC DNA]</scope>
    <source>
        <strain evidence="5">NBRC 106396</strain>
    </source>
</reference>
<evidence type="ECO:0000256" key="1">
    <source>
        <dbReference type="SAM" id="MobiDB-lite"/>
    </source>
</evidence>
<dbReference type="InterPro" id="IPR001387">
    <property type="entry name" value="Cro/C1-type_HTH"/>
</dbReference>
<dbReference type="Gene3D" id="1.10.260.40">
    <property type="entry name" value="lambda repressor-like DNA-binding domains"/>
    <property type="match status" value="1"/>
</dbReference>
<evidence type="ECO:0000313" key="5">
    <source>
        <dbReference type="Proteomes" id="UP001596549"/>
    </source>
</evidence>
<accession>A0ABW2NSD9</accession>
<dbReference type="CDD" id="cd00093">
    <property type="entry name" value="HTH_XRE"/>
    <property type="match status" value="1"/>
</dbReference>
<dbReference type="InterPro" id="IPR025194">
    <property type="entry name" value="RodZ-like_C"/>
</dbReference>
<gene>
    <name evidence="4" type="ORF">ACFQPF_11135</name>
</gene>
<evidence type="ECO:0000259" key="3">
    <source>
        <dbReference type="PROSITE" id="PS50943"/>
    </source>
</evidence>
<feature type="transmembrane region" description="Helical" evidence="2">
    <location>
        <begin position="107"/>
        <end position="128"/>
    </location>
</feature>
<keyword evidence="5" id="KW-1185">Reference proteome</keyword>
<evidence type="ECO:0000256" key="2">
    <source>
        <dbReference type="SAM" id="Phobius"/>
    </source>
</evidence>
<feature type="region of interest" description="Disordered" evidence="1">
    <location>
        <begin position="138"/>
        <end position="179"/>
    </location>
</feature>
<feature type="region of interest" description="Disordered" evidence="1">
    <location>
        <begin position="80"/>
        <end position="99"/>
    </location>
</feature>
<evidence type="ECO:0000313" key="4">
    <source>
        <dbReference type="EMBL" id="MFC7372240.1"/>
    </source>
</evidence>
<keyword evidence="2" id="KW-0472">Membrane</keyword>
<dbReference type="Pfam" id="PF13464">
    <property type="entry name" value="RodZ_C"/>
    <property type="match status" value="1"/>
</dbReference>
<dbReference type="SUPFAM" id="SSF47413">
    <property type="entry name" value="lambda repressor-like DNA-binding domains"/>
    <property type="match status" value="1"/>
</dbReference>